<evidence type="ECO:0000313" key="2">
    <source>
        <dbReference type="Proteomes" id="UP000199651"/>
    </source>
</evidence>
<organism evidence="1 2">
    <name type="scientific">Actinokineospora alba</name>
    <dbReference type="NCBI Taxonomy" id="504798"/>
    <lineage>
        <taxon>Bacteria</taxon>
        <taxon>Bacillati</taxon>
        <taxon>Actinomycetota</taxon>
        <taxon>Actinomycetes</taxon>
        <taxon>Pseudonocardiales</taxon>
        <taxon>Pseudonocardiaceae</taxon>
        <taxon>Actinokineospora</taxon>
    </lineage>
</organism>
<sequence>MGRRDMGAGKGATPADRVKKLMKKGKVKKKCCRSKSACKKCPVLALKRVKAEMKKAA</sequence>
<name>A0A1H0RR26_9PSEU</name>
<dbReference type="Proteomes" id="UP000199651">
    <property type="component" value="Unassembled WGS sequence"/>
</dbReference>
<dbReference type="RefSeq" id="WP_166657961.1">
    <property type="nucleotide sequence ID" value="NZ_FNDV01000013.1"/>
</dbReference>
<dbReference type="EMBL" id="FNJB01000008">
    <property type="protein sequence ID" value="SDP31448.1"/>
    <property type="molecule type" value="Genomic_DNA"/>
</dbReference>
<protein>
    <submittedName>
        <fullName evidence="1">Uncharacterized protein</fullName>
    </submittedName>
</protein>
<evidence type="ECO:0000313" key="1">
    <source>
        <dbReference type="EMBL" id="SDP31448.1"/>
    </source>
</evidence>
<gene>
    <name evidence="1" type="ORF">SAMN05192558_10866</name>
</gene>
<dbReference type="AlphaFoldDB" id="A0A1H0RR26"/>
<proteinExistence type="predicted"/>
<reference evidence="2" key="1">
    <citation type="submission" date="2016-10" db="EMBL/GenBank/DDBJ databases">
        <authorList>
            <person name="Varghese N."/>
            <person name="Submissions S."/>
        </authorList>
    </citation>
    <scope>NUCLEOTIDE SEQUENCE [LARGE SCALE GENOMIC DNA]</scope>
    <source>
        <strain evidence="2">IBRC-M 10655</strain>
    </source>
</reference>
<keyword evidence="2" id="KW-1185">Reference proteome</keyword>
<accession>A0A1H0RR26</accession>